<keyword evidence="7" id="KW-1185">Reference proteome</keyword>
<evidence type="ECO:0000313" key="6">
    <source>
        <dbReference type="EMBL" id="MET3684053.1"/>
    </source>
</evidence>
<gene>
    <name evidence="4" type="primary">mrnC</name>
    <name evidence="6" type="ORF">ABID56_002178</name>
</gene>
<evidence type="ECO:0000256" key="1">
    <source>
        <dbReference type="ARBA" id="ARBA00022722"/>
    </source>
</evidence>
<dbReference type="PANTHER" id="PTHR34276:SF1">
    <property type="entry name" value="MINI-RIBONUCLEASE 3"/>
    <property type="match status" value="1"/>
</dbReference>
<comment type="caution">
    <text evidence="6">The sequence shown here is derived from an EMBL/GenBank/DDBJ whole genome shotgun (WGS) entry which is preliminary data.</text>
</comment>
<dbReference type="PIRSF" id="PIRSF005520">
    <property type="entry name" value="UCP005520"/>
    <property type="match status" value="1"/>
</dbReference>
<dbReference type="InterPro" id="IPR036389">
    <property type="entry name" value="RNase_III_sf"/>
</dbReference>
<dbReference type="RefSeq" id="WP_354221039.1">
    <property type="nucleotide sequence ID" value="NZ_JBEPMX010000011.1"/>
</dbReference>
<evidence type="ECO:0000313" key="7">
    <source>
        <dbReference type="Proteomes" id="UP001549167"/>
    </source>
</evidence>
<sequence length="129" mass="14852">MNPKTMKSLTLAYMGDAVYEKYVREHLIRRGEVKPNQLHQSAVSFVSAKAQAVVMLHWLEMDYLSEQEQAVVRRGRNAKSSVPKNTDPQTYRYSTAFEALLGYLYLNDETTRLTELIHDAIAILDERSE</sequence>
<keyword evidence="4" id="KW-0963">Cytoplasm</keyword>
<keyword evidence="3 4" id="KW-0378">Hydrolase</keyword>
<evidence type="ECO:0000256" key="3">
    <source>
        <dbReference type="ARBA" id="ARBA00022801"/>
    </source>
</evidence>
<evidence type="ECO:0000256" key="2">
    <source>
        <dbReference type="ARBA" id="ARBA00022759"/>
    </source>
</evidence>
<evidence type="ECO:0000259" key="5">
    <source>
        <dbReference type="SMART" id="SM00535"/>
    </source>
</evidence>
<keyword evidence="4" id="KW-0699">rRNA-binding</keyword>
<dbReference type="Proteomes" id="UP001549167">
    <property type="component" value="Unassembled WGS sequence"/>
</dbReference>
<name>A0ABV2KWT4_9BACI</name>
<keyword evidence="2 4" id="KW-0255">Endonuclease</keyword>
<dbReference type="EMBL" id="JBEPMX010000011">
    <property type="protein sequence ID" value="MET3684053.1"/>
    <property type="molecule type" value="Genomic_DNA"/>
</dbReference>
<evidence type="ECO:0000256" key="4">
    <source>
        <dbReference type="HAMAP-Rule" id="MF_01468"/>
    </source>
</evidence>
<dbReference type="Pfam" id="PF00636">
    <property type="entry name" value="Ribonuclease_3"/>
    <property type="match status" value="1"/>
</dbReference>
<dbReference type="HAMAP" id="MF_01468">
    <property type="entry name" value="RNase_Mini_III"/>
    <property type="match status" value="1"/>
</dbReference>
<feature type="active site" evidence="4">
    <location>
        <position position="16"/>
    </location>
</feature>
<keyword evidence="4" id="KW-0460">Magnesium</keyword>
<dbReference type="SUPFAM" id="SSF69065">
    <property type="entry name" value="RNase III domain-like"/>
    <property type="match status" value="1"/>
</dbReference>
<proteinExistence type="inferred from homology"/>
<keyword evidence="4" id="KW-0698">rRNA processing</keyword>
<keyword evidence="4" id="KW-0690">Ribosome biogenesis</keyword>
<feature type="domain" description="RNase III" evidence="5">
    <location>
        <begin position="1"/>
        <end position="129"/>
    </location>
</feature>
<accession>A0ABV2KWT4</accession>
<dbReference type="PANTHER" id="PTHR34276">
    <property type="entry name" value="MINI-RIBONUCLEASE 3"/>
    <property type="match status" value="1"/>
</dbReference>
<dbReference type="Gene3D" id="1.10.1520.10">
    <property type="entry name" value="Ribonuclease III domain"/>
    <property type="match status" value="1"/>
</dbReference>
<keyword evidence="4" id="KW-0694">RNA-binding</keyword>
<comment type="function">
    <text evidence="4">Involved in correct processing of both the 5' and 3' ends of 23S rRNA precursor. Processes 30S rRNA precursor transcript even in absence of ribonuclease 3 (Rnc); Rnc processes 30S rRNA into smaller rRNA precursors.</text>
</comment>
<dbReference type="InterPro" id="IPR008226">
    <property type="entry name" value="Mini3_fam"/>
</dbReference>
<dbReference type="EC" id="3.1.26.-" evidence="4"/>
<comment type="cofactor">
    <cofactor evidence="4">
        <name>Mg(2+)</name>
        <dbReference type="ChEBI" id="CHEBI:18420"/>
    </cofactor>
</comment>
<protein>
    <recommendedName>
        <fullName evidence="4">Mini-ribonuclease 3</fullName>
        <shortName evidence="4">Mini-3</shortName>
        <shortName evidence="4">Mini-RNase 3</shortName>
        <ecNumber evidence="4">3.1.26.-</ecNumber>
    </recommendedName>
    <alternativeName>
        <fullName evidence="4">Mini-RNase III</fullName>
        <shortName evidence="4">Mini-III</shortName>
    </alternativeName>
</protein>
<comment type="similarity">
    <text evidence="4">Belongs to the MrnC RNase family.</text>
</comment>
<dbReference type="GO" id="GO:0016787">
    <property type="term" value="F:hydrolase activity"/>
    <property type="evidence" value="ECO:0007669"/>
    <property type="project" value="UniProtKB-KW"/>
</dbReference>
<dbReference type="InterPro" id="IPR000999">
    <property type="entry name" value="RNase_III_dom"/>
</dbReference>
<reference evidence="6 7" key="1">
    <citation type="submission" date="2024-06" db="EMBL/GenBank/DDBJ databases">
        <title>Genomic Encyclopedia of Type Strains, Phase IV (KMG-IV): sequencing the most valuable type-strain genomes for metagenomic binning, comparative biology and taxonomic classification.</title>
        <authorList>
            <person name="Goeker M."/>
        </authorList>
    </citation>
    <scope>NUCLEOTIDE SEQUENCE [LARGE SCALE GENOMIC DNA]</scope>
    <source>
        <strain evidence="6 7">DSM 23520</strain>
    </source>
</reference>
<comment type="subcellular location">
    <subcellularLocation>
        <location evidence="4">Cytoplasm</location>
    </subcellularLocation>
</comment>
<dbReference type="SMART" id="SM00535">
    <property type="entry name" value="RIBOc"/>
    <property type="match status" value="1"/>
</dbReference>
<comment type="subunit">
    <text evidence="4">Homodimer.</text>
</comment>
<organism evidence="6 7">
    <name type="scientific">Alkalibacillus flavidus</name>
    <dbReference type="NCBI Taxonomy" id="546021"/>
    <lineage>
        <taxon>Bacteria</taxon>
        <taxon>Bacillati</taxon>
        <taxon>Bacillota</taxon>
        <taxon>Bacilli</taxon>
        <taxon>Bacillales</taxon>
        <taxon>Bacillaceae</taxon>
        <taxon>Alkalibacillus</taxon>
    </lineage>
</organism>
<keyword evidence="1 4" id="KW-0540">Nuclease</keyword>